<evidence type="ECO:0000313" key="1">
    <source>
        <dbReference type="EMBL" id="KAK4420246.1"/>
    </source>
</evidence>
<comment type="caution">
    <text evidence="1">The sequence shown here is derived from an EMBL/GenBank/DDBJ whole genome shotgun (WGS) entry which is preliminary data.</text>
</comment>
<keyword evidence="2" id="KW-1185">Reference proteome</keyword>
<reference evidence="1" key="2">
    <citation type="journal article" date="2024" name="Plant">
        <title>Genomic evolution and insights into agronomic trait innovations of Sesamum species.</title>
        <authorList>
            <person name="Miao H."/>
            <person name="Wang L."/>
            <person name="Qu L."/>
            <person name="Liu H."/>
            <person name="Sun Y."/>
            <person name="Le M."/>
            <person name="Wang Q."/>
            <person name="Wei S."/>
            <person name="Zheng Y."/>
            <person name="Lin W."/>
            <person name="Duan Y."/>
            <person name="Cao H."/>
            <person name="Xiong S."/>
            <person name="Wang X."/>
            <person name="Wei L."/>
            <person name="Li C."/>
            <person name="Ma Q."/>
            <person name="Ju M."/>
            <person name="Zhao R."/>
            <person name="Li G."/>
            <person name="Mu C."/>
            <person name="Tian Q."/>
            <person name="Mei H."/>
            <person name="Zhang T."/>
            <person name="Gao T."/>
            <person name="Zhang H."/>
        </authorList>
    </citation>
    <scope>NUCLEOTIDE SEQUENCE</scope>
    <source>
        <strain evidence="1">3651</strain>
    </source>
</reference>
<accession>A0AAE2CFH3</accession>
<sequence length="151" mass="16756">MLDYFEFKEDDISFTLVCAILLSLPHECWNPNALGKIGSGLGNPIAMDALTRKVERVSYAHIFVEVDASKPLVNKVEFILPNGVTKKQPVVYAFRQKFCSDCNQFGHLKDSCKGTQPQVAITVATTTVKPATLVAAKKVQPAEWTVVQRHH</sequence>
<evidence type="ECO:0000313" key="2">
    <source>
        <dbReference type="Proteomes" id="UP001293254"/>
    </source>
</evidence>
<reference evidence="1" key="1">
    <citation type="submission" date="2020-06" db="EMBL/GenBank/DDBJ databases">
        <authorList>
            <person name="Li T."/>
            <person name="Hu X."/>
            <person name="Zhang T."/>
            <person name="Song X."/>
            <person name="Zhang H."/>
            <person name="Dai N."/>
            <person name="Sheng W."/>
            <person name="Hou X."/>
            <person name="Wei L."/>
        </authorList>
    </citation>
    <scope>NUCLEOTIDE SEQUENCE</scope>
    <source>
        <strain evidence="1">3651</strain>
        <tissue evidence="1">Leaf</tissue>
    </source>
</reference>
<organism evidence="1 2">
    <name type="scientific">Sesamum alatum</name>
    <dbReference type="NCBI Taxonomy" id="300844"/>
    <lineage>
        <taxon>Eukaryota</taxon>
        <taxon>Viridiplantae</taxon>
        <taxon>Streptophyta</taxon>
        <taxon>Embryophyta</taxon>
        <taxon>Tracheophyta</taxon>
        <taxon>Spermatophyta</taxon>
        <taxon>Magnoliopsida</taxon>
        <taxon>eudicotyledons</taxon>
        <taxon>Gunneridae</taxon>
        <taxon>Pentapetalae</taxon>
        <taxon>asterids</taxon>
        <taxon>lamiids</taxon>
        <taxon>Lamiales</taxon>
        <taxon>Pedaliaceae</taxon>
        <taxon>Sesamum</taxon>
    </lineage>
</organism>
<gene>
    <name evidence="1" type="ORF">Salat_2437700</name>
</gene>
<proteinExistence type="predicted"/>
<name>A0AAE2CFH3_9LAMI</name>
<dbReference type="EMBL" id="JACGWO010000009">
    <property type="protein sequence ID" value="KAK4420246.1"/>
    <property type="molecule type" value="Genomic_DNA"/>
</dbReference>
<dbReference type="PANTHER" id="PTHR31286:SF180">
    <property type="entry name" value="OS10G0362600 PROTEIN"/>
    <property type="match status" value="1"/>
</dbReference>
<dbReference type="Proteomes" id="UP001293254">
    <property type="component" value="Unassembled WGS sequence"/>
</dbReference>
<evidence type="ECO:0008006" key="3">
    <source>
        <dbReference type="Google" id="ProtNLM"/>
    </source>
</evidence>
<protein>
    <recommendedName>
        <fullName evidence="3">DUF4283 domain-containing protein</fullName>
    </recommendedName>
</protein>
<dbReference type="InterPro" id="IPR040256">
    <property type="entry name" value="At4g02000-like"/>
</dbReference>
<dbReference type="PANTHER" id="PTHR31286">
    <property type="entry name" value="GLYCINE-RICH CELL WALL STRUCTURAL PROTEIN 1.8-LIKE"/>
    <property type="match status" value="1"/>
</dbReference>
<dbReference type="AlphaFoldDB" id="A0AAE2CFH3"/>